<dbReference type="OrthoDB" id="7374807at2"/>
<dbReference type="PANTHER" id="PTHR42928">
    <property type="entry name" value="TRICARBOXYLATE-BINDING PROTEIN"/>
    <property type="match status" value="1"/>
</dbReference>
<dbReference type="InterPro" id="IPR005064">
    <property type="entry name" value="BUG"/>
</dbReference>
<comment type="similarity">
    <text evidence="1">Belongs to the UPF0065 (bug) family.</text>
</comment>
<sequence>MMSSGMGRRALLGLLLAGAGLAALPPGSGAARAQANFPTRPITLIVPFAAGGSTDVVGRLVAQKMSESLGQQVVVENVVGAGGNVGATRVAKADPDGYTILMGTVATHALNPLILKRKPYDPVADFAPVSLLAVVPNVLVVNPNLPAKTVPELIAMLKAEPGKYNYASSGNATPLHLSGELFKSMAGVQMQHIPYRGSGPALNDVVAGQVPIMFDNLPSSSEFIRAGSLRGVAVTTKERAPSFPDMPTIAEAGLPGYETYTWNALFAPAKTPRPVIEALNAASVAALKDPTVVERMKAFSATVVGSTPEALADHVKAEVAKWTPVVKEAGVQSE</sequence>
<dbReference type="PANTHER" id="PTHR42928:SF5">
    <property type="entry name" value="BLR1237 PROTEIN"/>
    <property type="match status" value="1"/>
</dbReference>
<reference evidence="3 4" key="1">
    <citation type="submission" date="2019-07" db="EMBL/GenBank/DDBJ databases">
        <title>Whole genome shotgun sequence of Methylobacterium oxalidis NBRC 107715.</title>
        <authorList>
            <person name="Hosoyama A."/>
            <person name="Uohara A."/>
            <person name="Ohji S."/>
            <person name="Ichikawa N."/>
        </authorList>
    </citation>
    <scope>NUCLEOTIDE SEQUENCE [LARGE SCALE GENOMIC DNA]</scope>
    <source>
        <strain evidence="3 4">NBRC 107715</strain>
    </source>
</reference>
<dbReference type="PIRSF" id="PIRSF017082">
    <property type="entry name" value="YflP"/>
    <property type="match status" value="1"/>
</dbReference>
<organism evidence="3 4">
    <name type="scientific">Methylobacterium oxalidis</name>
    <dbReference type="NCBI Taxonomy" id="944322"/>
    <lineage>
        <taxon>Bacteria</taxon>
        <taxon>Pseudomonadati</taxon>
        <taxon>Pseudomonadota</taxon>
        <taxon>Alphaproteobacteria</taxon>
        <taxon>Hyphomicrobiales</taxon>
        <taxon>Methylobacteriaceae</taxon>
        <taxon>Methylobacterium</taxon>
    </lineage>
</organism>
<dbReference type="InterPro" id="IPR006311">
    <property type="entry name" value="TAT_signal"/>
</dbReference>
<name>A0A512J5D9_9HYPH</name>
<feature type="chain" id="PRO_5021906573" evidence="2">
    <location>
        <begin position="23"/>
        <end position="334"/>
    </location>
</feature>
<evidence type="ECO:0000313" key="3">
    <source>
        <dbReference type="EMBL" id="GEP05207.1"/>
    </source>
</evidence>
<evidence type="ECO:0000313" key="4">
    <source>
        <dbReference type="Proteomes" id="UP000321960"/>
    </source>
</evidence>
<dbReference type="CDD" id="cd13578">
    <property type="entry name" value="PBP2_Bug27"/>
    <property type="match status" value="1"/>
</dbReference>
<protein>
    <submittedName>
        <fullName evidence="3">MFS transporter</fullName>
    </submittedName>
</protein>
<dbReference type="InterPro" id="IPR042100">
    <property type="entry name" value="Bug_dom1"/>
</dbReference>
<dbReference type="Proteomes" id="UP000321960">
    <property type="component" value="Unassembled WGS sequence"/>
</dbReference>
<accession>A0A512J5D9</accession>
<dbReference type="Gene3D" id="3.40.190.150">
    <property type="entry name" value="Bordetella uptake gene, domain 1"/>
    <property type="match status" value="1"/>
</dbReference>
<keyword evidence="2" id="KW-0732">Signal</keyword>
<feature type="signal peptide" evidence="2">
    <location>
        <begin position="1"/>
        <end position="22"/>
    </location>
</feature>
<dbReference type="Pfam" id="PF03401">
    <property type="entry name" value="TctC"/>
    <property type="match status" value="1"/>
</dbReference>
<dbReference type="PROSITE" id="PS51318">
    <property type="entry name" value="TAT"/>
    <property type="match status" value="1"/>
</dbReference>
<evidence type="ECO:0000256" key="1">
    <source>
        <dbReference type="ARBA" id="ARBA00006987"/>
    </source>
</evidence>
<gene>
    <name evidence="3" type="ORF">MOX02_32450</name>
</gene>
<dbReference type="RefSeq" id="WP_147026781.1">
    <property type="nucleotide sequence ID" value="NZ_BJZU01000064.1"/>
</dbReference>
<comment type="caution">
    <text evidence="3">The sequence shown here is derived from an EMBL/GenBank/DDBJ whole genome shotgun (WGS) entry which is preliminary data.</text>
</comment>
<dbReference type="SUPFAM" id="SSF53850">
    <property type="entry name" value="Periplasmic binding protein-like II"/>
    <property type="match status" value="1"/>
</dbReference>
<evidence type="ECO:0000256" key="2">
    <source>
        <dbReference type="SAM" id="SignalP"/>
    </source>
</evidence>
<dbReference type="Gene3D" id="3.40.190.10">
    <property type="entry name" value="Periplasmic binding protein-like II"/>
    <property type="match status" value="1"/>
</dbReference>
<dbReference type="AlphaFoldDB" id="A0A512J5D9"/>
<proteinExistence type="inferred from homology"/>
<dbReference type="EMBL" id="BJZU01000064">
    <property type="protein sequence ID" value="GEP05207.1"/>
    <property type="molecule type" value="Genomic_DNA"/>
</dbReference>